<proteinExistence type="predicted"/>
<accession>A0AAD6D339</accession>
<sequence>MSTRLSQGLGSSGSGETSAPEQTEAEKRFALQCMIAALWKEAYLGLFRLRNNQGPLHATRLLELYAGAGMSVRLLLRKGKNTSAIHQDLGLLGVALDQNQLWRLELYEGLPTSWLESVVEMLEAYKREAESLTELYGILRKLQVGFRQPTLEDEDLVLEQYSPAAENLAKRLLHLDAKMKILQSELSDWHWEKHGQRSVKLWRVENEVFSGRMFQGDVRI</sequence>
<evidence type="ECO:0000256" key="2">
    <source>
        <dbReference type="SAM" id="MobiDB-lite"/>
    </source>
</evidence>
<evidence type="ECO:0000256" key="1">
    <source>
        <dbReference type="SAM" id="Coils"/>
    </source>
</evidence>
<evidence type="ECO:0000313" key="4">
    <source>
        <dbReference type="Proteomes" id="UP001220324"/>
    </source>
</evidence>
<organism evidence="3 4">
    <name type="scientific">Penicillium frequentans</name>
    <dbReference type="NCBI Taxonomy" id="3151616"/>
    <lineage>
        <taxon>Eukaryota</taxon>
        <taxon>Fungi</taxon>
        <taxon>Dikarya</taxon>
        <taxon>Ascomycota</taxon>
        <taxon>Pezizomycotina</taxon>
        <taxon>Eurotiomycetes</taxon>
        <taxon>Eurotiomycetidae</taxon>
        <taxon>Eurotiales</taxon>
        <taxon>Aspergillaceae</taxon>
        <taxon>Penicillium</taxon>
    </lineage>
</organism>
<name>A0AAD6D339_9EURO</name>
<dbReference type="Proteomes" id="UP001220324">
    <property type="component" value="Unassembled WGS sequence"/>
</dbReference>
<protein>
    <submittedName>
        <fullName evidence="3">Uncharacterized protein</fullName>
    </submittedName>
</protein>
<dbReference type="EMBL" id="JAQIZZ010000003">
    <property type="protein sequence ID" value="KAJ5546878.1"/>
    <property type="molecule type" value="Genomic_DNA"/>
</dbReference>
<reference evidence="3 4" key="1">
    <citation type="journal article" date="2023" name="IMA Fungus">
        <title>Comparative genomic study of the Penicillium genus elucidates a diverse pangenome and 15 lateral gene transfer events.</title>
        <authorList>
            <person name="Petersen C."/>
            <person name="Sorensen T."/>
            <person name="Nielsen M.R."/>
            <person name="Sondergaard T.E."/>
            <person name="Sorensen J.L."/>
            <person name="Fitzpatrick D.A."/>
            <person name="Frisvad J.C."/>
            <person name="Nielsen K.L."/>
        </authorList>
    </citation>
    <scope>NUCLEOTIDE SEQUENCE [LARGE SCALE GENOMIC DNA]</scope>
    <source>
        <strain evidence="3 4">IBT 35679</strain>
    </source>
</reference>
<keyword evidence="1" id="KW-0175">Coiled coil</keyword>
<feature type="coiled-coil region" evidence="1">
    <location>
        <begin position="115"/>
        <end position="185"/>
    </location>
</feature>
<feature type="region of interest" description="Disordered" evidence="2">
    <location>
        <begin position="1"/>
        <end position="23"/>
    </location>
</feature>
<evidence type="ECO:0000313" key="3">
    <source>
        <dbReference type="EMBL" id="KAJ5546878.1"/>
    </source>
</evidence>
<dbReference type="AlphaFoldDB" id="A0AAD6D339"/>
<keyword evidence="4" id="KW-1185">Reference proteome</keyword>
<gene>
    <name evidence="3" type="ORF">N7494_004463</name>
</gene>
<comment type="caution">
    <text evidence="3">The sequence shown here is derived from an EMBL/GenBank/DDBJ whole genome shotgun (WGS) entry which is preliminary data.</text>
</comment>